<dbReference type="AlphaFoldDB" id="A0A6G8RRP8"/>
<name>A0A6G8RRP8_9GAMM</name>
<dbReference type="GO" id="GO:0016757">
    <property type="term" value="F:glycosyltransferase activity"/>
    <property type="evidence" value="ECO:0007669"/>
    <property type="project" value="InterPro"/>
</dbReference>
<dbReference type="Pfam" id="PF00534">
    <property type="entry name" value="Glycos_transf_1"/>
    <property type="match status" value="1"/>
</dbReference>
<dbReference type="KEGG" id="asha:G8E00_00520"/>
<accession>A0A6G8RRP8</accession>
<gene>
    <name evidence="2" type="ORF">G8E00_00520</name>
</gene>
<dbReference type="PANTHER" id="PTHR45947:SF3">
    <property type="entry name" value="SULFOQUINOVOSYL TRANSFERASE SQD2"/>
    <property type="match status" value="1"/>
</dbReference>
<feature type="domain" description="Glycosyl transferase family 1" evidence="1">
    <location>
        <begin position="215"/>
        <end position="381"/>
    </location>
</feature>
<proteinExistence type="predicted"/>
<keyword evidence="3" id="KW-1185">Reference proteome</keyword>
<dbReference type="SUPFAM" id="SSF53756">
    <property type="entry name" value="UDP-Glycosyltransferase/glycogen phosphorylase"/>
    <property type="match status" value="1"/>
</dbReference>
<dbReference type="InterPro" id="IPR050194">
    <property type="entry name" value="Glycosyltransferase_grp1"/>
</dbReference>
<evidence type="ECO:0000259" key="1">
    <source>
        <dbReference type="Pfam" id="PF00534"/>
    </source>
</evidence>
<protein>
    <submittedName>
        <fullName evidence="2">Glycosyltransferase</fullName>
    </submittedName>
</protein>
<dbReference type="Gene3D" id="3.40.50.2000">
    <property type="entry name" value="Glycogen Phosphorylase B"/>
    <property type="match status" value="2"/>
</dbReference>
<reference evidence="2 3" key="1">
    <citation type="submission" date="2020-03" db="EMBL/GenBank/DDBJ databases">
        <authorList>
            <person name="Zhu W."/>
        </authorList>
    </citation>
    <scope>NUCLEOTIDE SEQUENCE [LARGE SCALE GENOMIC DNA]</scope>
    <source>
        <strain evidence="2 3">323-1</strain>
    </source>
</reference>
<dbReference type="Proteomes" id="UP000502297">
    <property type="component" value="Chromosome"/>
</dbReference>
<organism evidence="2 3">
    <name type="scientific">Acinetobacter shaoyimingii</name>
    <dbReference type="NCBI Taxonomy" id="2715164"/>
    <lineage>
        <taxon>Bacteria</taxon>
        <taxon>Pseudomonadati</taxon>
        <taxon>Pseudomonadota</taxon>
        <taxon>Gammaproteobacteria</taxon>
        <taxon>Moraxellales</taxon>
        <taxon>Moraxellaceae</taxon>
        <taxon>Acinetobacter</taxon>
    </lineage>
</organism>
<sequence length="413" mass="48488">MKNLVILTYCFPYLGGEQFIESEERFWAETGFDRVYIIPEIKTEEIRHYPEQVQLIQRPPIPSSAKQYMLFFVFFYALFWRELAYLIKNKKFNRENLTNMVKAVIYTTLRIKQLKKTFKQIDGELFVYTYWNDIDFYASCELKQQGIVHQVISRTHGFDCYEERRPQCYMPLKRQYHAHANQIFVLSESARQYFHERYRYSIDKLAISRLGVQIPEQQKSYQRDDNVIRVLSISSCIFGKRIDRIVDALHRYSLKHQKNIAWTHVGSGVLLDELKARSKKYMLENPYFKADFLGLLPNAEVKQHMAEHDYDLFINSSLSEGVPVSIMEAMSFGIPAIAPAVGGIPDLVKTNETGFLLSASPNIDDFVSAIDVVYNAPNYEQYRSNSYDLVYQQYNCVHNYRGFIKQLNEIADE</sequence>
<evidence type="ECO:0000313" key="3">
    <source>
        <dbReference type="Proteomes" id="UP000502297"/>
    </source>
</evidence>
<dbReference type="PANTHER" id="PTHR45947">
    <property type="entry name" value="SULFOQUINOVOSYL TRANSFERASE SQD2"/>
    <property type="match status" value="1"/>
</dbReference>
<dbReference type="EMBL" id="CP049801">
    <property type="protein sequence ID" value="QIO04547.1"/>
    <property type="molecule type" value="Genomic_DNA"/>
</dbReference>
<keyword evidence="2" id="KW-0808">Transferase</keyword>
<dbReference type="InterPro" id="IPR001296">
    <property type="entry name" value="Glyco_trans_1"/>
</dbReference>
<evidence type="ECO:0000313" key="2">
    <source>
        <dbReference type="EMBL" id="QIO04547.1"/>
    </source>
</evidence>
<dbReference type="RefSeq" id="WP_166221278.1">
    <property type="nucleotide sequence ID" value="NZ_CP049801.1"/>
</dbReference>